<dbReference type="PROSITE" id="PS50929">
    <property type="entry name" value="ABC_TM1F"/>
    <property type="match status" value="1"/>
</dbReference>
<feature type="transmembrane region" description="Helical" evidence="9">
    <location>
        <begin position="273"/>
        <end position="294"/>
    </location>
</feature>
<dbReference type="FunFam" id="3.40.50.300:FF:000221">
    <property type="entry name" value="Multidrug ABC transporter ATP-binding protein"/>
    <property type="match status" value="1"/>
</dbReference>
<feature type="transmembrane region" description="Helical" evidence="9">
    <location>
        <begin position="166"/>
        <end position="184"/>
    </location>
</feature>
<dbReference type="SMART" id="SM00382">
    <property type="entry name" value="AAA"/>
    <property type="match status" value="1"/>
</dbReference>
<evidence type="ECO:0000256" key="2">
    <source>
        <dbReference type="ARBA" id="ARBA00022448"/>
    </source>
</evidence>
<dbReference type="GO" id="GO:0005524">
    <property type="term" value="F:ATP binding"/>
    <property type="evidence" value="ECO:0007669"/>
    <property type="project" value="UniProtKB-KW"/>
</dbReference>
<evidence type="ECO:0000256" key="1">
    <source>
        <dbReference type="ARBA" id="ARBA00004651"/>
    </source>
</evidence>
<comment type="subcellular location">
    <subcellularLocation>
        <location evidence="1">Cell membrane</location>
        <topology evidence="1">Multi-pass membrane protein</topology>
    </subcellularLocation>
</comment>
<evidence type="ECO:0000256" key="4">
    <source>
        <dbReference type="ARBA" id="ARBA00022692"/>
    </source>
</evidence>
<keyword evidence="3" id="KW-1003">Cell membrane</keyword>
<protein>
    <submittedName>
        <fullName evidence="12">ABC transporter permease</fullName>
    </submittedName>
</protein>
<name>A0A810Q9W5_9FIRM</name>
<dbReference type="PANTHER" id="PTHR43394">
    <property type="entry name" value="ATP-DEPENDENT PERMEASE MDL1, MITOCHONDRIAL"/>
    <property type="match status" value="1"/>
</dbReference>
<keyword evidence="13" id="KW-1185">Reference proteome</keyword>
<dbReference type="PANTHER" id="PTHR43394:SF1">
    <property type="entry name" value="ATP-BINDING CASSETTE SUB-FAMILY B MEMBER 10, MITOCHONDRIAL"/>
    <property type="match status" value="1"/>
</dbReference>
<dbReference type="InterPro" id="IPR027417">
    <property type="entry name" value="P-loop_NTPase"/>
</dbReference>
<dbReference type="PROSITE" id="PS00211">
    <property type="entry name" value="ABC_TRANSPORTER_1"/>
    <property type="match status" value="1"/>
</dbReference>
<evidence type="ECO:0000256" key="3">
    <source>
        <dbReference type="ARBA" id="ARBA00022475"/>
    </source>
</evidence>
<evidence type="ECO:0000313" key="13">
    <source>
        <dbReference type="Proteomes" id="UP000681035"/>
    </source>
</evidence>
<evidence type="ECO:0000256" key="6">
    <source>
        <dbReference type="ARBA" id="ARBA00022840"/>
    </source>
</evidence>
<keyword evidence="8 9" id="KW-0472">Membrane</keyword>
<dbReference type="InterPro" id="IPR017871">
    <property type="entry name" value="ABC_transporter-like_CS"/>
</dbReference>
<accession>A0A810Q9W5</accession>
<keyword evidence="7 9" id="KW-1133">Transmembrane helix</keyword>
<feature type="domain" description="ABC transporter" evidence="10">
    <location>
        <begin position="364"/>
        <end position="599"/>
    </location>
</feature>
<dbReference type="AlphaFoldDB" id="A0A810Q9W5"/>
<evidence type="ECO:0000313" key="12">
    <source>
        <dbReference type="EMBL" id="BCK82486.1"/>
    </source>
</evidence>
<dbReference type="GO" id="GO:0016887">
    <property type="term" value="F:ATP hydrolysis activity"/>
    <property type="evidence" value="ECO:0007669"/>
    <property type="project" value="InterPro"/>
</dbReference>
<evidence type="ECO:0000256" key="9">
    <source>
        <dbReference type="SAM" id="Phobius"/>
    </source>
</evidence>
<dbReference type="KEGG" id="vcop:MM50RIKEN_22490"/>
<gene>
    <name evidence="12" type="ORF">MM50RIKEN_22490</name>
</gene>
<keyword evidence="4 9" id="KW-0812">Transmembrane</keyword>
<keyword evidence="6" id="KW-0067">ATP-binding</keyword>
<dbReference type="GO" id="GO:0005886">
    <property type="term" value="C:plasma membrane"/>
    <property type="evidence" value="ECO:0007669"/>
    <property type="project" value="UniProtKB-SubCell"/>
</dbReference>
<dbReference type="SUPFAM" id="SSF52540">
    <property type="entry name" value="P-loop containing nucleoside triphosphate hydrolases"/>
    <property type="match status" value="1"/>
</dbReference>
<dbReference type="Gene3D" id="3.40.50.300">
    <property type="entry name" value="P-loop containing nucleotide triphosphate hydrolases"/>
    <property type="match status" value="1"/>
</dbReference>
<proteinExistence type="predicted"/>
<feature type="transmembrane region" description="Helical" evidence="9">
    <location>
        <begin position="190"/>
        <end position="209"/>
    </location>
</feature>
<dbReference type="InterPro" id="IPR003593">
    <property type="entry name" value="AAA+_ATPase"/>
</dbReference>
<dbReference type="InterPro" id="IPR039421">
    <property type="entry name" value="Type_1_exporter"/>
</dbReference>
<keyword evidence="5" id="KW-0547">Nucleotide-binding</keyword>
<dbReference type="Pfam" id="PF00005">
    <property type="entry name" value="ABC_tran"/>
    <property type="match status" value="1"/>
</dbReference>
<keyword evidence="2" id="KW-0813">Transport</keyword>
<dbReference type="GO" id="GO:0015421">
    <property type="term" value="F:ABC-type oligopeptide transporter activity"/>
    <property type="evidence" value="ECO:0007669"/>
    <property type="project" value="TreeGrafter"/>
</dbReference>
<evidence type="ECO:0000256" key="8">
    <source>
        <dbReference type="ARBA" id="ARBA00023136"/>
    </source>
</evidence>
<feature type="transmembrane region" description="Helical" evidence="9">
    <location>
        <begin position="21"/>
        <end position="43"/>
    </location>
</feature>
<dbReference type="InterPro" id="IPR011527">
    <property type="entry name" value="ABC1_TM_dom"/>
</dbReference>
<sequence>MEENRSTFKLSGREKAGLIWHYLRPCWGHFAAALLCACLSMALNALTPQIIRITVDSILGSEEAKLPALVLRVLPLETLRQEPVTALWWAAGAVMVTALLRGLCSFGQRAQLSRGSEAYVKGLRDDLYRRIQYLPFAWHKQHPTGDIIQRCTSDVDVIRTFVCNQLVEVVRTVFLIILYLWIMFRMNVKLSLIALAFIPIVGLSSGVFYRKISSRFKTADEAEGEVTACAQENLTAVRVVRAFGREKYEEDKFQAKSERYAGLWIHLGKLLSVYWASGTLLTCLQVMVIILAGIHESVAGAMTLGAFVAFVSYNESLAWPVRSLGRVLSDMSKAGVSMDRVGYILRSPEEQEQPDDVPFPGGDIVFDHVTFGYEGQPVLKDVSFTIREGETFAVLGGTGSGKSTLVHLLDRLYDVPEGSGRITIGGVDLRHIRRSDLRRHIGLVLQEPFLFSQTIGENIRAVRPDAPEDAMRRAAAIACVDEAVTSFPEGYDTIVGERGVTLSGGQKQRVAIARMLMQQAPVMIFDDSLSAVDAETDEKIRTALRRSTGKATVLLISHRVTTLMQADRILVLDGGRVAELGTHAQLVEKPGIYRDIYHIQMQSADRALLEEGGSEHGGH</sequence>
<dbReference type="InterPro" id="IPR003439">
    <property type="entry name" value="ABC_transporter-like_ATP-bd"/>
</dbReference>
<evidence type="ECO:0000259" key="10">
    <source>
        <dbReference type="PROSITE" id="PS50893"/>
    </source>
</evidence>
<dbReference type="Pfam" id="PF00664">
    <property type="entry name" value="ABC_membrane"/>
    <property type="match status" value="1"/>
</dbReference>
<reference evidence="12" key="1">
    <citation type="submission" date="2020-09" db="EMBL/GenBank/DDBJ databases">
        <title>New species isolated from human feces.</title>
        <authorList>
            <person name="Kitahara M."/>
            <person name="Shigeno Y."/>
            <person name="Shime M."/>
            <person name="Matsumoto Y."/>
            <person name="Nakamura S."/>
            <person name="Motooka D."/>
            <person name="Fukuoka S."/>
            <person name="Nishikawa H."/>
            <person name="Benno Y."/>
        </authorList>
    </citation>
    <scope>NUCLEOTIDE SEQUENCE</scope>
    <source>
        <strain evidence="12">MM50</strain>
    </source>
</reference>
<dbReference type="PROSITE" id="PS50893">
    <property type="entry name" value="ABC_TRANSPORTER_2"/>
    <property type="match status" value="1"/>
</dbReference>
<dbReference type="RefSeq" id="WP_213541055.1">
    <property type="nucleotide sequence ID" value="NZ_AP023418.1"/>
</dbReference>
<evidence type="ECO:0000259" key="11">
    <source>
        <dbReference type="PROSITE" id="PS50929"/>
    </source>
</evidence>
<organism evidence="12 13">
    <name type="scientific">Vescimonas coprocola</name>
    <dbReference type="NCBI Taxonomy" id="2714355"/>
    <lineage>
        <taxon>Bacteria</taxon>
        <taxon>Bacillati</taxon>
        <taxon>Bacillota</taxon>
        <taxon>Clostridia</taxon>
        <taxon>Eubacteriales</taxon>
        <taxon>Oscillospiraceae</taxon>
        <taxon>Vescimonas</taxon>
    </lineage>
</organism>
<feature type="domain" description="ABC transmembrane type-1" evidence="11">
    <location>
        <begin position="31"/>
        <end position="333"/>
    </location>
</feature>
<dbReference type="Proteomes" id="UP000681035">
    <property type="component" value="Chromosome"/>
</dbReference>
<evidence type="ECO:0000256" key="5">
    <source>
        <dbReference type="ARBA" id="ARBA00022741"/>
    </source>
</evidence>
<dbReference type="SUPFAM" id="SSF90123">
    <property type="entry name" value="ABC transporter transmembrane region"/>
    <property type="match status" value="1"/>
</dbReference>
<dbReference type="Gene3D" id="1.20.1560.10">
    <property type="entry name" value="ABC transporter type 1, transmembrane domain"/>
    <property type="match status" value="1"/>
</dbReference>
<dbReference type="InterPro" id="IPR036640">
    <property type="entry name" value="ABC1_TM_sf"/>
</dbReference>
<feature type="transmembrane region" description="Helical" evidence="9">
    <location>
        <begin position="86"/>
        <end position="104"/>
    </location>
</feature>
<dbReference type="EMBL" id="AP023418">
    <property type="protein sequence ID" value="BCK82486.1"/>
    <property type="molecule type" value="Genomic_DNA"/>
</dbReference>
<dbReference type="CDD" id="cd18542">
    <property type="entry name" value="ABC_6TM_YknU_like"/>
    <property type="match status" value="1"/>
</dbReference>
<evidence type="ECO:0000256" key="7">
    <source>
        <dbReference type="ARBA" id="ARBA00022989"/>
    </source>
</evidence>